<dbReference type="SUPFAM" id="SSF51445">
    <property type="entry name" value="(Trans)glycosidases"/>
    <property type="match status" value="1"/>
</dbReference>
<feature type="domain" description="Glycoside hydrolase family 29 N-terminal" evidence="7">
    <location>
        <begin position="45"/>
        <end position="362"/>
    </location>
</feature>
<dbReference type="Pfam" id="PF01120">
    <property type="entry name" value="Alpha_L_fucos"/>
    <property type="match status" value="1"/>
</dbReference>
<proteinExistence type="inferred from homology"/>
<dbReference type="InterPro" id="IPR017853">
    <property type="entry name" value="GH"/>
</dbReference>
<evidence type="ECO:0000256" key="5">
    <source>
        <dbReference type="ARBA" id="ARBA00022801"/>
    </source>
</evidence>
<dbReference type="EC" id="3.2.1.51" evidence="3"/>
<keyword evidence="9" id="KW-1185">Reference proteome</keyword>
<protein>
    <recommendedName>
        <fullName evidence="3">alpha-L-fucosidase</fullName>
        <ecNumber evidence="3">3.2.1.51</ecNumber>
    </recommendedName>
</protein>
<evidence type="ECO:0000256" key="1">
    <source>
        <dbReference type="ARBA" id="ARBA00004071"/>
    </source>
</evidence>
<dbReference type="PANTHER" id="PTHR10030">
    <property type="entry name" value="ALPHA-L-FUCOSIDASE"/>
    <property type="match status" value="1"/>
</dbReference>
<reference evidence="8 9" key="1">
    <citation type="submission" date="2023-11" db="EMBL/GenBank/DDBJ databases">
        <title>Coraliomargarita sp. nov., isolated from marine algae.</title>
        <authorList>
            <person name="Lee J.K."/>
            <person name="Baek J.H."/>
            <person name="Kim J.M."/>
            <person name="Choi D.G."/>
            <person name="Jeon C.O."/>
        </authorList>
    </citation>
    <scope>NUCLEOTIDE SEQUENCE [LARGE SCALE GENOMIC DNA]</scope>
    <source>
        <strain evidence="8 9">J2-16</strain>
    </source>
</reference>
<evidence type="ECO:0000259" key="7">
    <source>
        <dbReference type="Pfam" id="PF01120"/>
    </source>
</evidence>
<name>A0ABZ0RMF2_9BACT</name>
<evidence type="ECO:0000256" key="6">
    <source>
        <dbReference type="ARBA" id="ARBA00023295"/>
    </source>
</evidence>
<keyword evidence="4" id="KW-0732">Signal</keyword>
<comment type="similarity">
    <text evidence="2">Belongs to the glycosyl hydrolase 29 family.</text>
</comment>
<dbReference type="RefSeq" id="WP_319833273.1">
    <property type="nucleotide sequence ID" value="NZ_CP138858.1"/>
</dbReference>
<organism evidence="8 9">
    <name type="scientific">Coraliomargarita algicola</name>
    <dbReference type="NCBI Taxonomy" id="3092156"/>
    <lineage>
        <taxon>Bacteria</taxon>
        <taxon>Pseudomonadati</taxon>
        <taxon>Verrucomicrobiota</taxon>
        <taxon>Opitutia</taxon>
        <taxon>Puniceicoccales</taxon>
        <taxon>Coraliomargaritaceae</taxon>
        <taxon>Coraliomargarita</taxon>
    </lineage>
</organism>
<dbReference type="SMART" id="SM00812">
    <property type="entry name" value="Alpha_L_fucos"/>
    <property type="match status" value="1"/>
</dbReference>
<dbReference type="InterPro" id="IPR016286">
    <property type="entry name" value="FUC_metazoa-typ"/>
</dbReference>
<sequence>MKLFKKILNRTILVVSGVLYLTAPMLWASTKPKLDFEPKPSDPGAWYDEVKYGMFIHWGLYSHLARGEWVMLREEIPLAEYKKLAEGFDPVQFDADEWVLLAKNAGMKYIVITSKHHDGFALFESEVSDFNMVDATPYGLDIIKELKEACDRHGIALGLYYSQAQDWYHLGGIAKRRAWDDAQLNDGEEGDQHNYFEQLAIPQVQEIVSKYEPALIWFDTPFGMDFDDSKRFVEAVNAINPSVLINSRVRYNGRNTASLPREKRDELAALGVSYLSYKDREIPEVSPWPYWETCMTLNHSWGYTADDNNWKSSKRVIQQLVEVVSKGGTFLLNIGPTGEGSIPAESVRILQEAGEWLKVNGEAIYGAEPTVFKGVGEVNQESLAEMKEQARKAALTGAGKDKKVTLEMNYEWLATGKDEKVYFHLFEWPDGEFTLSDCEDTVSKAYLVAAPDVNLSFEQTQELVTVQLPADPLDPIATVLCLELK</sequence>
<evidence type="ECO:0000256" key="3">
    <source>
        <dbReference type="ARBA" id="ARBA00012662"/>
    </source>
</evidence>
<keyword evidence="6" id="KW-0326">Glycosidase</keyword>
<dbReference type="InterPro" id="IPR000933">
    <property type="entry name" value="Glyco_hydro_29"/>
</dbReference>
<keyword evidence="5" id="KW-0378">Hydrolase</keyword>
<dbReference type="InterPro" id="IPR057739">
    <property type="entry name" value="Glyco_hydro_29_N"/>
</dbReference>
<gene>
    <name evidence="8" type="ORF">SH580_01695</name>
</gene>
<accession>A0ABZ0RMF2</accession>
<evidence type="ECO:0000313" key="8">
    <source>
        <dbReference type="EMBL" id="WPJ96414.1"/>
    </source>
</evidence>
<evidence type="ECO:0000256" key="4">
    <source>
        <dbReference type="ARBA" id="ARBA00022729"/>
    </source>
</evidence>
<evidence type="ECO:0000256" key="2">
    <source>
        <dbReference type="ARBA" id="ARBA00007951"/>
    </source>
</evidence>
<dbReference type="PANTHER" id="PTHR10030:SF37">
    <property type="entry name" value="ALPHA-L-FUCOSIDASE-RELATED"/>
    <property type="match status" value="1"/>
</dbReference>
<comment type="function">
    <text evidence="1">Alpha-L-fucosidase is responsible for hydrolyzing the alpha-1,6-linked fucose joined to the reducing-end N-acetylglucosamine of the carbohydrate moieties of glycoproteins.</text>
</comment>
<dbReference type="PRINTS" id="PR00741">
    <property type="entry name" value="GLHYDRLASE29"/>
</dbReference>
<dbReference type="Proteomes" id="UP001324993">
    <property type="component" value="Chromosome"/>
</dbReference>
<dbReference type="Gene3D" id="3.20.20.80">
    <property type="entry name" value="Glycosidases"/>
    <property type="match status" value="1"/>
</dbReference>
<evidence type="ECO:0000313" key="9">
    <source>
        <dbReference type="Proteomes" id="UP001324993"/>
    </source>
</evidence>
<dbReference type="EMBL" id="CP138858">
    <property type="protein sequence ID" value="WPJ96414.1"/>
    <property type="molecule type" value="Genomic_DNA"/>
</dbReference>